<dbReference type="EMBL" id="RYZI01000253">
    <property type="protein sequence ID" value="RWA07515.1"/>
    <property type="molecule type" value="Genomic_DNA"/>
</dbReference>
<dbReference type="InterPro" id="IPR038843">
    <property type="entry name" value="Sed1/Spi1"/>
</dbReference>
<dbReference type="GO" id="GO:0005199">
    <property type="term" value="F:structural constituent of cell wall"/>
    <property type="evidence" value="ECO:0007669"/>
    <property type="project" value="InterPro"/>
</dbReference>
<evidence type="ECO:0008006" key="4">
    <source>
        <dbReference type="Google" id="ProtNLM"/>
    </source>
</evidence>
<accession>A0A439CZ80</accession>
<dbReference type="GO" id="GO:0031505">
    <property type="term" value="P:fungal-type cell wall organization"/>
    <property type="evidence" value="ECO:0007669"/>
    <property type="project" value="InterPro"/>
</dbReference>
<evidence type="ECO:0000256" key="1">
    <source>
        <dbReference type="SAM" id="SignalP"/>
    </source>
</evidence>
<feature type="signal peptide" evidence="1">
    <location>
        <begin position="1"/>
        <end position="16"/>
    </location>
</feature>
<comment type="caution">
    <text evidence="2">The sequence shown here is derived from an EMBL/GenBank/DDBJ whole genome shotgun (WGS) entry which is preliminary data.</text>
</comment>
<keyword evidence="3" id="KW-1185">Reference proteome</keyword>
<dbReference type="AlphaFoldDB" id="A0A439CZ80"/>
<dbReference type="GO" id="GO:0009277">
    <property type="term" value="C:fungal-type cell wall"/>
    <property type="evidence" value="ECO:0007669"/>
    <property type="project" value="TreeGrafter"/>
</dbReference>
<sequence length="177" mass="17739">MKFAIATAALVAGVSASYPAYSAAPNVTYTTQVVTAYETYCPGPTQITYGTNTYTVTEATTLTITDCPCTVSVPVYTTSSVACNTCTSSIPAVTSTPANTPSSYSPVYPTLSVPSGPVYPPANGTASVPVTTPEIPATGYPTTTPSPTPIQTGAAGKIATLSGAAFAGLMGLVAFAL</sequence>
<feature type="chain" id="PRO_5019027026" description="Clock-controlled protein 6" evidence="1">
    <location>
        <begin position="17"/>
        <end position="177"/>
    </location>
</feature>
<reference evidence="2 3" key="1">
    <citation type="submission" date="2018-12" db="EMBL/GenBank/DDBJ databases">
        <title>Draft genome sequence of Xylaria grammica IHI A82.</title>
        <authorList>
            <person name="Buettner E."/>
            <person name="Kellner H."/>
        </authorList>
    </citation>
    <scope>NUCLEOTIDE SEQUENCE [LARGE SCALE GENOMIC DNA]</scope>
    <source>
        <strain evidence="2 3">IHI A82</strain>
    </source>
</reference>
<organism evidence="2 3">
    <name type="scientific">Xylaria grammica</name>
    <dbReference type="NCBI Taxonomy" id="363999"/>
    <lineage>
        <taxon>Eukaryota</taxon>
        <taxon>Fungi</taxon>
        <taxon>Dikarya</taxon>
        <taxon>Ascomycota</taxon>
        <taxon>Pezizomycotina</taxon>
        <taxon>Sordariomycetes</taxon>
        <taxon>Xylariomycetidae</taxon>
        <taxon>Xylariales</taxon>
        <taxon>Xylariaceae</taxon>
        <taxon>Xylaria</taxon>
    </lineage>
</organism>
<dbReference type="PANTHER" id="PTHR35523:SF1">
    <property type="entry name" value="CELL WALL PROTEIN SED1"/>
    <property type="match status" value="1"/>
</dbReference>
<protein>
    <recommendedName>
        <fullName evidence="4">Clock-controlled protein 6</fullName>
    </recommendedName>
</protein>
<keyword evidence="1" id="KW-0732">Signal</keyword>
<dbReference type="STRING" id="363999.A0A439CZ80"/>
<evidence type="ECO:0000313" key="2">
    <source>
        <dbReference type="EMBL" id="RWA07515.1"/>
    </source>
</evidence>
<dbReference type="Proteomes" id="UP000286045">
    <property type="component" value="Unassembled WGS sequence"/>
</dbReference>
<dbReference type="PANTHER" id="PTHR35523">
    <property type="entry name" value="CELL WALL PROTEIN SED1"/>
    <property type="match status" value="1"/>
</dbReference>
<proteinExistence type="predicted"/>
<name>A0A439CZ80_9PEZI</name>
<evidence type="ECO:0000313" key="3">
    <source>
        <dbReference type="Proteomes" id="UP000286045"/>
    </source>
</evidence>
<gene>
    <name evidence="2" type="ORF">EKO27_g7590</name>
</gene>